<organism evidence="5 6">
    <name type="scientific">Glaciecola nitratireducens (strain JCM 12485 / KCTC 12276 / FR1064)</name>
    <dbReference type="NCBI Taxonomy" id="1085623"/>
    <lineage>
        <taxon>Bacteria</taxon>
        <taxon>Pseudomonadati</taxon>
        <taxon>Pseudomonadota</taxon>
        <taxon>Gammaproteobacteria</taxon>
        <taxon>Alteromonadales</taxon>
        <taxon>Alteromonadaceae</taxon>
        <taxon>Brumicola</taxon>
    </lineage>
</organism>
<evidence type="ECO:0000256" key="1">
    <source>
        <dbReference type="ARBA" id="ARBA00023015"/>
    </source>
</evidence>
<dbReference type="GO" id="GO:0003700">
    <property type="term" value="F:DNA-binding transcription factor activity"/>
    <property type="evidence" value="ECO:0007669"/>
    <property type="project" value="TreeGrafter"/>
</dbReference>
<dbReference type="Pfam" id="PF00356">
    <property type="entry name" value="LacI"/>
    <property type="match status" value="1"/>
</dbReference>
<proteinExistence type="predicted"/>
<dbReference type="eggNOG" id="COG1609">
    <property type="taxonomic scope" value="Bacteria"/>
</dbReference>
<sequence length="355" mass="38438">MNKKLNLTQVAKQLGVSIATVSNAFNRPDQLSAKLRERILSESSKLGYHGPNLAARSLRMGASGVIGVMLADSLSYSFSDPVASQLLQGVSEVLVDNKKQLLLLSGNLDSAEQSSAESLPDGFILYGTMKGKSLEQIERLGKPIVKVDCRTEGSHTVNIDNEAGAKAVALHAFTNSLVTHKKDINAAILGLRLIDSARVCRLMPEDACIDSQEISQSRLKGYMQAAKHLDVNIEPNKIWHIPINETTSAEQAAREALTTTPRPNILLCMSDVIALSAVRVARELGISIPEQLQVTGFDDIPEAARSQPSLTTVCQQSIEKGRVAAKLLLDSISNDIETQHIVLNTRLVVRNSCPD</sequence>
<keyword evidence="2" id="KW-0238">DNA-binding</keyword>
<evidence type="ECO:0000256" key="2">
    <source>
        <dbReference type="ARBA" id="ARBA00023125"/>
    </source>
</evidence>
<feature type="domain" description="HTH lacI-type" evidence="4">
    <location>
        <begin position="5"/>
        <end position="60"/>
    </location>
</feature>
<dbReference type="Proteomes" id="UP000009282">
    <property type="component" value="Chromosome"/>
</dbReference>
<name>G4QGG6_GLANF</name>
<reference evidence="5 6" key="1">
    <citation type="journal article" date="2011" name="J. Bacteriol.">
        <title>Complete genome sequence of seawater bacterium Glaciecola nitratireducens FR1064T.</title>
        <authorList>
            <person name="Bian F."/>
            <person name="Qin Q.L."/>
            <person name="Xie B.B."/>
            <person name="Shu Y.L."/>
            <person name="Zhang X.Y."/>
            <person name="Yu Y."/>
            <person name="Chen B."/>
            <person name="Chen X.L."/>
            <person name="Zhou B.C."/>
            <person name="Zhang Y.Z."/>
        </authorList>
    </citation>
    <scope>NUCLEOTIDE SEQUENCE [LARGE SCALE GENOMIC DNA]</scope>
    <source>
        <strain evidence="6">JCM 12485 / KCTC 12276 / FR1064</strain>
    </source>
</reference>
<dbReference type="InterPro" id="IPR028082">
    <property type="entry name" value="Peripla_BP_I"/>
</dbReference>
<dbReference type="SMART" id="SM00354">
    <property type="entry name" value="HTH_LACI"/>
    <property type="match status" value="1"/>
</dbReference>
<accession>G4QGG6</accession>
<keyword evidence="6" id="KW-1185">Reference proteome</keyword>
<dbReference type="SUPFAM" id="SSF53822">
    <property type="entry name" value="Periplasmic binding protein-like I"/>
    <property type="match status" value="1"/>
</dbReference>
<dbReference type="InterPro" id="IPR000843">
    <property type="entry name" value="HTH_LacI"/>
</dbReference>
<dbReference type="SUPFAM" id="SSF47413">
    <property type="entry name" value="lambda repressor-like DNA-binding domains"/>
    <property type="match status" value="1"/>
</dbReference>
<dbReference type="PROSITE" id="PS50932">
    <property type="entry name" value="HTH_LACI_2"/>
    <property type="match status" value="1"/>
</dbReference>
<keyword evidence="1" id="KW-0805">Transcription regulation</keyword>
<protein>
    <submittedName>
        <fullName evidence="5">LacI family transcription regulator</fullName>
    </submittedName>
</protein>
<evidence type="ECO:0000313" key="5">
    <source>
        <dbReference type="EMBL" id="AEP29491.1"/>
    </source>
</evidence>
<dbReference type="Gene3D" id="1.10.260.40">
    <property type="entry name" value="lambda repressor-like DNA-binding domains"/>
    <property type="match status" value="1"/>
</dbReference>
<dbReference type="AlphaFoldDB" id="G4QGG6"/>
<dbReference type="EMBL" id="CP003060">
    <property type="protein sequence ID" value="AEP29491.1"/>
    <property type="molecule type" value="Genomic_DNA"/>
</dbReference>
<dbReference type="CDD" id="cd01392">
    <property type="entry name" value="HTH_LacI"/>
    <property type="match status" value="1"/>
</dbReference>
<dbReference type="GO" id="GO:0000976">
    <property type="term" value="F:transcription cis-regulatory region binding"/>
    <property type="evidence" value="ECO:0007669"/>
    <property type="project" value="TreeGrafter"/>
</dbReference>
<dbReference type="RefSeq" id="WP_014108365.1">
    <property type="nucleotide sequence ID" value="NC_016041.1"/>
</dbReference>
<evidence type="ECO:0000259" key="4">
    <source>
        <dbReference type="PROSITE" id="PS50932"/>
    </source>
</evidence>
<dbReference type="OrthoDB" id="5171752at2"/>
<dbReference type="InterPro" id="IPR046335">
    <property type="entry name" value="LacI/GalR-like_sensor"/>
</dbReference>
<dbReference type="Gene3D" id="3.40.50.2300">
    <property type="match status" value="3"/>
</dbReference>
<dbReference type="PANTHER" id="PTHR30146">
    <property type="entry name" value="LACI-RELATED TRANSCRIPTIONAL REPRESSOR"/>
    <property type="match status" value="1"/>
</dbReference>
<dbReference type="Pfam" id="PF13377">
    <property type="entry name" value="Peripla_BP_3"/>
    <property type="match status" value="1"/>
</dbReference>
<dbReference type="InterPro" id="IPR010982">
    <property type="entry name" value="Lambda_DNA-bd_dom_sf"/>
</dbReference>
<dbReference type="PANTHER" id="PTHR30146:SF138">
    <property type="entry name" value="TRANSCRIPTIONAL REGULATORY PROTEIN"/>
    <property type="match status" value="1"/>
</dbReference>
<evidence type="ECO:0000313" key="6">
    <source>
        <dbReference type="Proteomes" id="UP000009282"/>
    </source>
</evidence>
<dbReference type="HOGENOM" id="CLU_037628_6_1_6"/>
<dbReference type="CDD" id="cd06279">
    <property type="entry name" value="PBP1_LacI-like"/>
    <property type="match status" value="1"/>
</dbReference>
<gene>
    <name evidence="5" type="ordered locus">GNIT_1367</name>
</gene>
<evidence type="ECO:0000256" key="3">
    <source>
        <dbReference type="ARBA" id="ARBA00023163"/>
    </source>
</evidence>
<dbReference type="STRING" id="1085623.GNIT_1367"/>
<dbReference type="KEGG" id="gni:GNIT_1367"/>
<keyword evidence="3" id="KW-0804">Transcription</keyword>